<sequence length="454" mass="50008">MKSRAVVVKSCVTASRRMALICAMLSVLVPATATSAFAGDPISLWYQRGATPDQQRILQKDLVDPFNAANPGSPLTLDVRAGGSGDKQIRMAVLAGRGPDLVMTPGPSYALPLIESGHLLPLDAYIQKYHLDQRILAPALKAGIYKGHIYVLPRTFETMVLYYNKTLFEKNGWQPPKTLADLNKLAAAMQAKGITPFSVGNGDWRDANEWHVTVVLNHFAGPDNVYKALKGELPWTAPVFQQAIGLLNDWYQKGWFGKDYFSLTSDQQALRLAKGEAGMAPNGTFSFDFMTKAFAQTGQELGVVALPSLRDGVPYPTYEIGIGSTLSINKSSSNPDAAAAFLNYLYSDAFYDKISKDWPGDWNLPLTSVDATKLEKNVSPLFANTVTSFSKGVRDGNYGYTTWTYWPPATEDYLIRGIEQVWLGKITVNQYLQTMQDTFAKELKDGKVPPLPPR</sequence>
<dbReference type="Gene3D" id="3.40.190.10">
    <property type="entry name" value="Periplasmic binding protein-like II"/>
    <property type="match status" value="2"/>
</dbReference>
<evidence type="ECO:0000256" key="2">
    <source>
        <dbReference type="ARBA" id="ARBA00008520"/>
    </source>
</evidence>
<organism evidence="4 5">
    <name type="scientific">Paraburkholderia phenazinium</name>
    <dbReference type="NCBI Taxonomy" id="60549"/>
    <lineage>
        <taxon>Bacteria</taxon>
        <taxon>Pseudomonadati</taxon>
        <taxon>Pseudomonadota</taxon>
        <taxon>Betaproteobacteria</taxon>
        <taxon>Burkholderiales</taxon>
        <taxon>Burkholderiaceae</taxon>
        <taxon>Paraburkholderia</taxon>
    </lineage>
</organism>
<dbReference type="OrthoDB" id="5890863at2"/>
<name>A0A1N6J194_9BURK</name>
<dbReference type="InterPro" id="IPR006059">
    <property type="entry name" value="SBP"/>
</dbReference>
<dbReference type="RefSeq" id="WP_074296101.1">
    <property type="nucleotide sequence ID" value="NZ_FSRU01000001.1"/>
</dbReference>
<keyword evidence="5" id="KW-1185">Reference proteome</keyword>
<dbReference type="Pfam" id="PF01547">
    <property type="entry name" value="SBP_bac_1"/>
    <property type="match status" value="1"/>
</dbReference>
<dbReference type="EMBL" id="FSRU01000001">
    <property type="protein sequence ID" value="SIO38005.1"/>
    <property type="molecule type" value="Genomic_DNA"/>
</dbReference>
<feature type="signal peptide" evidence="3">
    <location>
        <begin position="1"/>
        <end position="38"/>
    </location>
</feature>
<evidence type="ECO:0000256" key="3">
    <source>
        <dbReference type="SAM" id="SignalP"/>
    </source>
</evidence>
<evidence type="ECO:0000256" key="1">
    <source>
        <dbReference type="ARBA" id="ARBA00004418"/>
    </source>
</evidence>
<dbReference type="InterPro" id="IPR050490">
    <property type="entry name" value="Bact_solute-bd_prot1"/>
</dbReference>
<dbReference type="PANTHER" id="PTHR43649">
    <property type="entry name" value="ARABINOSE-BINDING PROTEIN-RELATED"/>
    <property type="match status" value="1"/>
</dbReference>
<dbReference type="PANTHER" id="PTHR43649:SF12">
    <property type="entry name" value="DIACETYLCHITOBIOSE BINDING PROTEIN DASA"/>
    <property type="match status" value="1"/>
</dbReference>
<comment type="subcellular location">
    <subcellularLocation>
        <location evidence="1">Periplasm</location>
    </subcellularLocation>
</comment>
<protein>
    <submittedName>
        <fullName evidence="4">Carbohydrate ABC transporter substrate-binding protein, CUT1 family</fullName>
    </submittedName>
</protein>
<gene>
    <name evidence="4" type="ORF">SAMN05444165_2689</name>
</gene>
<dbReference type="Proteomes" id="UP000185151">
    <property type="component" value="Unassembled WGS sequence"/>
</dbReference>
<dbReference type="SUPFAM" id="SSF53850">
    <property type="entry name" value="Periplasmic binding protein-like II"/>
    <property type="match status" value="1"/>
</dbReference>
<dbReference type="GO" id="GO:0042597">
    <property type="term" value="C:periplasmic space"/>
    <property type="evidence" value="ECO:0007669"/>
    <property type="project" value="UniProtKB-SubCell"/>
</dbReference>
<accession>A0A1N6J194</accession>
<feature type="chain" id="PRO_5013042979" evidence="3">
    <location>
        <begin position="39"/>
        <end position="454"/>
    </location>
</feature>
<evidence type="ECO:0000313" key="4">
    <source>
        <dbReference type="EMBL" id="SIO38005.1"/>
    </source>
</evidence>
<keyword evidence="3" id="KW-0732">Signal</keyword>
<evidence type="ECO:0000313" key="5">
    <source>
        <dbReference type="Proteomes" id="UP000185151"/>
    </source>
</evidence>
<dbReference type="AlphaFoldDB" id="A0A1N6J194"/>
<comment type="similarity">
    <text evidence="2">Belongs to the bacterial solute-binding protein 1 family.</text>
</comment>
<proteinExistence type="inferred from homology"/>
<reference evidence="4 5" key="1">
    <citation type="submission" date="2016-11" db="EMBL/GenBank/DDBJ databases">
        <authorList>
            <person name="Jaros S."/>
            <person name="Januszkiewicz K."/>
            <person name="Wedrychowicz H."/>
        </authorList>
    </citation>
    <scope>NUCLEOTIDE SEQUENCE [LARGE SCALE GENOMIC DNA]</scope>
    <source>
        <strain evidence="4 5">GAS95</strain>
    </source>
</reference>